<dbReference type="AlphaFoldDB" id="A0A502GCD4"/>
<accession>A0A502GCD4</accession>
<keyword evidence="2" id="KW-1185">Reference proteome</keyword>
<protein>
    <submittedName>
        <fullName evidence="1">Uncharacterized protein</fullName>
    </submittedName>
</protein>
<evidence type="ECO:0000313" key="1">
    <source>
        <dbReference type="EMBL" id="TPG59927.1"/>
    </source>
</evidence>
<name>A0A502GCD4_9GAMM</name>
<dbReference type="Proteomes" id="UP000317663">
    <property type="component" value="Unassembled WGS sequence"/>
</dbReference>
<proteinExistence type="predicted"/>
<comment type="caution">
    <text evidence="1">The sequence shown here is derived from an EMBL/GenBank/DDBJ whole genome shotgun (WGS) entry which is preliminary data.</text>
</comment>
<sequence>MTFLHNVLVAFFSLLSKVENFLTKNNISVEDLAKETPEQAIDQVKKAVVAEIVDAVVAEAETKVTSSAEQAVEEAIVK</sequence>
<dbReference type="EMBL" id="RCZD01000008">
    <property type="protein sequence ID" value="TPG59927.1"/>
    <property type="molecule type" value="Genomic_DNA"/>
</dbReference>
<dbReference type="RefSeq" id="WP_140473654.1">
    <property type="nucleotide sequence ID" value="NZ_RCZD01000008.1"/>
</dbReference>
<gene>
    <name evidence="1" type="ORF">EAH77_15280</name>
</gene>
<reference evidence="1 2" key="1">
    <citation type="journal article" date="2019" name="Environ. Microbiol.">
        <title>Species interactions and distinct microbial communities in high Arctic permafrost affected cryosols are associated with the CH4 and CO2 gas fluxes.</title>
        <authorList>
            <person name="Altshuler I."/>
            <person name="Hamel J."/>
            <person name="Turney S."/>
            <person name="Magnuson E."/>
            <person name="Levesque R."/>
            <person name="Greer C."/>
            <person name="Whyte L.G."/>
        </authorList>
    </citation>
    <scope>NUCLEOTIDE SEQUENCE [LARGE SCALE GENOMIC DNA]</scope>
    <source>
        <strain evidence="1 2">E4</strain>
    </source>
</reference>
<organism evidence="1 2">
    <name type="scientific">Ewingella americana</name>
    <dbReference type="NCBI Taxonomy" id="41202"/>
    <lineage>
        <taxon>Bacteria</taxon>
        <taxon>Pseudomonadati</taxon>
        <taxon>Pseudomonadota</taxon>
        <taxon>Gammaproteobacteria</taxon>
        <taxon>Enterobacterales</taxon>
        <taxon>Yersiniaceae</taxon>
        <taxon>Ewingella</taxon>
    </lineage>
</organism>
<evidence type="ECO:0000313" key="2">
    <source>
        <dbReference type="Proteomes" id="UP000317663"/>
    </source>
</evidence>